<feature type="compositionally biased region" description="Polar residues" evidence="1">
    <location>
        <begin position="1"/>
        <end position="26"/>
    </location>
</feature>
<organism evidence="2 3">
    <name type="scientific">Cuscuta epithymum</name>
    <dbReference type="NCBI Taxonomy" id="186058"/>
    <lineage>
        <taxon>Eukaryota</taxon>
        <taxon>Viridiplantae</taxon>
        <taxon>Streptophyta</taxon>
        <taxon>Embryophyta</taxon>
        <taxon>Tracheophyta</taxon>
        <taxon>Spermatophyta</taxon>
        <taxon>Magnoliopsida</taxon>
        <taxon>eudicotyledons</taxon>
        <taxon>Gunneridae</taxon>
        <taxon>Pentapetalae</taxon>
        <taxon>asterids</taxon>
        <taxon>lamiids</taxon>
        <taxon>Solanales</taxon>
        <taxon>Convolvulaceae</taxon>
        <taxon>Cuscuteae</taxon>
        <taxon>Cuscuta</taxon>
        <taxon>Cuscuta subgen. Cuscuta</taxon>
    </lineage>
</organism>
<name>A0AAV0DA19_9ASTE</name>
<comment type="caution">
    <text evidence="2">The sequence shown here is derived from an EMBL/GenBank/DDBJ whole genome shotgun (WGS) entry which is preliminary data.</text>
</comment>
<dbReference type="AlphaFoldDB" id="A0AAV0DA19"/>
<evidence type="ECO:0000313" key="2">
    <source>
        <dbReference type="EMBL" id="CAH9096440.1"/>
    </source>
</evidence>
<sequence>MQATEASMAIQQQANTRMQNMDNQLGQIIEALSEESERSHPSDTDAQPEETNMDDHVSESDYDSGNMMDDTLLDAFEDPPMVEDDEEDSSVKLFFQEYRKKFQTVQVVTDEVTDHCDFHTETPQPFDLPLVSAPEEGKEKISLDDCATEVGLGINESWDAFMESDTEFGGEVVNVHDICGEEKDFSMVHFDHGVAPNLCFETSFELPVTPRVIKVFTHVPYPPEEDESFILHFCADEGYEDHMLPTWTEEFKDLRQLMAFVERKLEMLTISAPLMSVLFESL</sequence>
<dbReference type="Proteomes" id="UP001152523">
    <property type="component" value="Unassembled WGS sequence"/>
</dbReference>
<evidence type="ECO:0000313" key="3">
    <source>
        <dbReference type="Proteomes" id="UP001152523"/>
    </source>
</evidence>
<evidence type="ECO:0000256" key="1">
    <source>
        <dbReference type="SAM" id="MobiDB-lite"/>
    </source>
</evidence>
<keyword evidence="3" id="KW-1185">Reference proteome</keyword>
<protein>
    <submittedName>
        <fullName evidence="2">Uncharacterized protein</fullName>
    </submittedName>
</protein>
<gene>
    <name evidence="2" type="ORF">CEPIT_LOCUS13737</name>
</gene>
<accession>A0AAV0DA19</accession>
<dbReference type="EMBL" id="CAMAPF010000087">
    <property type="protein sequence ID" value="CAH9096440.1"/>
    <property type="molecule type" value="Genomic_DNA"/>
</dbReference>
<proteinExistence type="predicted"/>
<feature type="region of interest" description="Disordered" evidence="1">
    <location>
        <begin position="1"/>
        <end position="66"/>
    </location>
</feature>
<reference evidence="2" key="1">
    <citation type="submission" date="2022-07" db="EMBL/GenBank/DDBJ databases">
        <authorList>
            <person name="Macas J."/>
            <person name="Novak P."/>
            <person name="Neumann P."/>
        </authorList>
    </citation>
    <scope>NUCLEOTIDE SEQUENCE</scope>
</reference>